<feature type="binding site" evidence="10 13">
    <location>
        <position position="122"/>
    </location>
    <ligand>
        <name>heme b</name>
        <dbReference type="ChEBI" id="CHEBI:60344"/>
        <label>1</label>
        <note>axial binding residue</note>
    </ligand>
    <ligandPart>
        <name>Fe</name>
        <dbReference type="ChEBI" id="CHEBI:18248"/>
    </ligandPart>
</feature>
<feature type="binding site" evidence="14">
    <location>
        <position position="89"/>
    </location>
    <ligand>
        <name>heme b</name>
        <dbReference type="ChEBI" id="CHEBI:60344"/>
        <label>3</label>
    </ligand>
</feature>
<dbReference type="KEGG" id="rca:Rcas_3753"/>
<evidence type="ECO:0000256" key="4">
    <source>
        <dbReference type="ARBA" id="ARBA00022723"/>
    </source>
</evidence>
<feature type="binding site" evidence="14">
    <location>
        <position position="181"/>
    </location>
    <ligand>
        <name>heme b</name>
        <dbReference type="ChEBI" id="CHEBI:60344"/>
        <label>5</label>
    </ligand>
</feature>
<feature type="binding site" evidence="10 14">
    <location>
        <position position="212"/>
    </location>
    <ligand>
        <name>heme b</name>
        <dbReference type="ChEBI" id="CHEBI:60344"/>
        <label>9</label>
    </ligand>
</feature>
<accession>A7NQE7</accession>
<evidence type="ECO:0000313" key="8">
    <source>
        <dbReference type="EMBL" id="ABU59793.1"/>
    </source>
</evidence>
<dbReference type="GO" id="GO:0019684">
    <property type="term" value="P:photosynthesis, light reaction"/>
    <property type="evidence" value="ECO:0007669"/>
    <property type="project" value="InterPro"/>
</dbReference>
<feature type="binding site" evidence="12">
    <location>
        <position position="301"/>
    </location>
    <ligand>
        <name>heme c</name>
        <dbReference type="ChEBI" id="CHEBI:61717"/>
        <label>3</label>
    </ligand>
</feature>
<feature type="binding site" evidence="14">
    <location>
        <position position="182"/>
    </location>
    <ligand>
        <name>heme b</name>
        <dbReference type="ChEBI" id="CHEBI:60344"/>
        <label>5</label>
    </ligand>
</feature>
<dbReference type="STRING" id="383372.Rcas_3753"/>
<feature type="binding site" evidence="12">
    <location>
        <position position="244"/>
    </location>
    <ligand>
        <name>heme c</name>
        <dbReference type="ChEBI" id="CHEBI:61717"/>
        <label>4</label>
        <note>axial binding residue</note>
    </ligand>
    <ligandPart>
        <name>Fe</name>
        <dbReference type="ChEBI" id="CHEBI:18248"/>
    </ligandPart>
</feature>
<reference evidence="8 9" key="1">
    <citation type="submission" date="2007-08" db="EMBL/GenBank/DDBJ databases">
        <title>Complete sequence of Roseiflexus castenholzii DSM 13941.</title>
        <authorList>
            <consortium name="US DOE Joint Genome Institute"/>
            <person name="Copeland A."/>
            <person name="Lucas S."/>
            <person name="Lapidus A."/>
            <person name="Barry K."/>
            <person name="Glavina del Rio T."/>
            <person name="Dalin E."/>
            <person name="Tice H."/>
            <person name="Pitluck S."/>
            <person name="Thompson L.S."/>
            <person name="Brettin T."/>
            <person name="Bruce D."/>
            <person name="Detter J.C."/>
            <person name="Han C."/>
            <person name="Tapia R."/>
            <person name="Schmutz J."/>
            <person name="Larimer F."/>
            <person name="Land M."/>
            <person name="Hauser L."/>
            <person name="Kyrpides N."/>
            <person name="Mikhailova N."/>
            <person name="Bryant D.A."/>
            <person name="Hanada S."/>
            <person name="Tsukatani Y."/>
            <person name="Richardson P."/>
        </authorList>
    </citation>
    <scope>NUCLEOTIDE SEQUENCE [LARGE SCALE GENOMIC DNA]</scope>
    <source>
        <strain evidence="9">DSM 13941 / HLO8</strain>
    </source>
</reference>
<feature type="transmembrane region" description="Helical" evidence="7">
    <location>
        <begin position="20"/>
        <end position="43"/>
    </location>
</feature>
<keyword evidence="12" id="KW-0106">Calcium</keyword>
<dbReference type="Proteomes" id="UP000000263">
    <property type="component" value="Chromosome"/>
</dbReference>
<dbReference type="InterPro" id="IPR023119">
    <property type="entry name" value="Multihaem_cyt_PRC_cyt_su-like"/>
</dbReference>
<feature type="binding site" evidence="10 11">
    <location>
        <position position="301"/>
    </location>
    <ligand>
        <name>heme b</name>
        <dbReference type="ChEBI" id="CHEBI:60344"/>
        <label>10</label>
    </ligand>
</feature>
<evidence type="ECO:0000256" key="3">
    <source>
        <dbReference type="ARBA" id="ARBA00022617"/>
    </source>
</evidence>
<dbReference type="EMDB" id="EMD-34838"/>
<feature type="binding site" evidence="10 11">
    <location>
        <position position="296"/>
    </location>
    <ligand>
        <name>heme b</name>
        <dbReference type="ChEBI" id="CHEBI:60344"/>
        <label>10</label>
        <note>covalent</note>
    </ligand>
</feature>
<sequence>MIQQPPTLFPEITNTVRGRFYIVAGIISVVMAVASIAIFWWIFYTITPAPAPPLQNPIYVNYTQEPTDYISAESLAAMNAYIQANPQPQAVQVLKGMTTAQISAYMVAQVSGGLKVDCSYCHNIANFAQQDGYPNAAKKVTARKMMLMSADLNQNYTAKLPASVGGYQITCATCHNGKAAGLEPYPIEIMNTLPNDWRLPLELDYPGGLVVTGRKDVSNHEVEQNQFAMYHMNVSMGQGCTFCHNARYFPSYEIAQKNHSIIMLQMTKHIQETYVAPGGRIADGIMAGKSPSCWLCHQGANIPPGAAKPGQVPAVLSSTP</sequence>
<dbReference type="InterPro" id="IPR036280">
    <property type="entry name" value="Multihaem_cyt_sf"/>
</dbReference>
<feature type="binding site" evidence="14">
    <location>
        <position position="122"/>
    </location>
    <ligand>
        <name>heme b</name>
        <dbReference type="ChEBI" id="CHEBI:60344"/>
        <label>3</label>
        <note>axial binding residue</note>
    </ligand>
    <ligandPart>
        <name>Fe</name>
        <dbReference type="ChEBI" id="CHEBI:18248"/>
    </ligandPart>
</feature>
<feature type="binding site" evidence="14">
    <location>
        <position position="90"/>
    </location>
    <ligand>
        <name>heme b</name>
        <dbReference type="ChEBI" id="CHEBI:60344"/>
        <label>3</label>
    </ligand>
</feature>
<dbReference type="GO" id="GO:0009055">
    <property type="term" value="F:electron transfer activity"/>
    <property type="evidence" value="ECO:0007669"/>
    <property type="project" value="InterPro"/>
</dbReference>
<feature type="binding site" evidence="12">
    <location>
        <position position="212"/>
    </location>
    <ligand>
        <name>heme c</name>
        <dbReference type="ChEBI" id="CHEBI:61717"/>
        <label>4</label>
    </ligand>
</feature>
<feature type="binding site" evidence="10 13">
    <location>
        <position position="118"/>
    </location>
    <ligand>
        <name>heme b</name>
        <dbReference type="ChEBI" id="CHEBI:60344"/>
        <label>1</label>
        <note>covalent</note>
    </ligand>
</feature>
<feature type="binding site" evidence="10 11">
    <location>
        <position position="174"/>
    </location>
    <ligand>
        <name>heme b</name>
        <dbReference type="ChEBI" id="CHEBI:60344"/>
        <label>4</label>
        <note>covalent</note>
    </ligand>
</feature>
<feature type="binding site" evidence="12">
    <location>
        <position position="81"/>
    </location>
    <ligand>
        <name>heme c</name>
        <dbReference type="ChEBI" id="CHEBI:61717"/>
        <label>1</label>
    </ligand>
</feature>
<evidence type="ECO:0000313" key="9">
    <source>
        <dbReference type="Proteomes" id="UP000000263"/>
    </source>
</evidence>
<feature type="binding site" evidence="10 13">
    <location>
        <position position="81"/>
    </location>
    <ligand>
        <name>heme b</name>
        <dbReference type="ChEBI" id="CHEBI:60344"/>
        <label>1</label>
    </ligand>
</feature>
<keyword evidence="5" id="KW-0249">Electron transport</keyword>
<keyword evidence="7" id="KW-0472">Membrane</keyword>
<dbReference type="PDB" id="8HJU">
    <property type="method" value="EM"/>
    <property type="resolution" value="2.80 A"/>
    <property type="chains" value="C=1-320"/>
</dbReference>
<feature type="binding site" evidence="12">
    <location>
        <position position="293"/>
    </location>
    <ligand>
        <name>heme c</name>
        <dbReference type="ChEBI" id="CHEBI:61717"/>
        <label>3</label>
        <note>covalent</note>
    </ligand>
</feature>
<feature type="binding site" evidence="10 11">
    <location>
        <position position="120"/>
    </location>
    <ligand>
        <name>heme b</name>
        <dbReference type="ChEBI" id="CHEBI:60344"/>
        <label>4</label>
    </ligand>
</feature>
<dbReference type="OrthoDB" id="9813732at2"/>
<dbReference type="HOGENOM" id="CLU_868456_0_0_0"/>
<feature type="binding site" evidence="13">
    <location>
        <position position="174"/>
    </location>
    <ligand>
        <name>heme b</name>
        <dbReference type="ChEBI" id="CHEBI:60344"/>
        <label>6</label>
        <note>covalent</note>
    </ligand>
</feature>
<feature type="binding site" evidence="13">
    <location>
        <position position="145"/>
    </location>
    <ligand>
        <name>heme b</name>
        <dbReference type="ChEBI" id="CHEBI:60344"/>
        <label>6</label>
        <note>axial binding residue</note>
    </ligand>
    <ligandPart>
        <name>Fe</name>
        <dbReference type="ChEBI" id="CHEBI:18248"/>
    </ligandPart>
</feature>
<keyword evidence="7" id="KW-1133">Transmembrane helix</keyword>
<feature type="binding site" evidence="10 11">
    <location>
        <position position="145"/>
    </location>
    <ligand>
        <name>heme b</name>
        <dbReference type="ChEBI" id="CHEBI:60344"/>
        <label>4</label>
        <note>axial binding residue</note>
    </ligand>
    <ligandPart>
        <name>Fe</name>
        <dbReference type="ChEBI" id="CHEBI:18248"/>
    </ligandPart>
</feature>
<feature type="binding site" evidence="12">
    <location>
        <position position="207"/>
    </location>
    <ligand>
        <name>heme c</name>
        <dbReference type="ChEBI" id="CHEBI:61717"/>
        <label>4</label>
    </ligand>
</feature>
<feature type="binding site" evidence="12">
    <location>
        <position position="143"/>
    </location>
    <ligand>
        <name>heme c</name>
        <dbReference type="ChEBI" id="CHEBI:61717"/>
        <label>1</label>
    </ligand>
</feature>
<feature type="binding site" evidence="14">
    <location>
        <position position="171"/>
    </location>
    <ligand>
        <name>heme b</name>
        <dbReference type="ChEBI" id="CHEBI:60344"/>
        <label>5</label>
        <note>covalent</note>
    </ligand>
</feature>
<feature type="binding site" evidence="12">
    <location>
        <position position="195"/>
    </location>
    <ligand>
        <name>Ca(2+)</name>
        <dbReference type="ChEBI" id="CHEBI:29108"/>
    </ligand>
</feature>
<reference evidence="12" key="3">
    <citation type="journal article" date="2023" name="J. Biol. Chem.">
        <title>New insights on the photocomplex of Roseiflexus castenholzii revealed from comparisons of native and carotenoid-depleted complexes.</title>
        <authorList>
            <person name="Qi C.H."/>
            <person name="Wang G.L."/>
            <person name="Wang F.F."/>
            <person name="Xin Y."/>
            <person name="Zou M.J."/>
            <person name="Madigan M.T."/>
            <person name="Wang-Otomo Z.Y."/>
            <person name="Ma F."/>
            <person name="Yu L.J."/>
        </authorList>
    </citation>
    <scope>STRUCTURE BY ELECTRON MICROSCOPY (2.85 ANGSTROMS) IN COMPLEX WITH CA(2+) AND HEME C</scope>
</reference>
<dbReference type="PDB" id="8IUN">
    <property type="method" value="EM"/>
    <property type="resolution" value="2.85 A"/>
    <property type="chains" value="C=1-320"/>
</dbReference>
<feature type="binding site" evidence="13">
    <location>
        <position position="94"/>
    </location>
    <ligand>
        <name>heme b</name>
        <dbReference type="ChEBI" id="CHEBI:60344"/>
        <label>1</label>
    </ligand>
</feature>
<feature type="binding site" evidence="10 14">
    <location>
        <position position="244"/>
    </location>
    <ligand>
        <name>heme b</name>
        <dbReference type="ChEBI" id="CHEBI:60344"/>
        <label>9</label>
        <note>axial binding residue</note>
    </ligand>
    <ligandPart>
        <name>Fe</name>
        <dbReference type="ChEBI" id="CHEBI:18248"/>
    </ligandPart>
</feature>
<dbReference type="SUPFAM" id="SSF48695">
    <property type="entry name" value="Multiheme cytochromes"/>
    <property type="match status" value="1"/>
</dbReference>
<evidence type="ECO:0000256" key="5">
    <source>
        <dbReference type="ARBA" id="ARBA00022982"/>
    </source>
</evidence>
<feature type="binding site" evidence="10 13">
    <location>
        <position position="92"/>
    </location>
    <ligand>
        <name>heme b</name>
        <dbReference type="ChEBI" id="CHEBI:60344"/>
        <label>1</label>
    </ligand>
</feature>
<feature type="binding site" evidence="12">
    <location>
        <position position="243"/>
    </location>
    <ligand>
        <name>heme c</name>
        <dbReference type="ChEBI" id="CHEBI:61717"/>
        <label>4</label>
        <note>covalent</note>
    </ligand>
</feature>
<feature type="binding site" evidence="10 14">
    <location>
        <position position="209"/>
    </location>
    <ligand>
        <name>heme b</name>
        <dbReference type="ChEBI" id="CHEBI:60344"/>
        <label>9</label>
    </ligand>
</feature>
<feature type="binding site" evidence="10 11">
    <location>
        <position position="175"/>
    </location>
    <ligand>
        <name>heme b</name>
        <dbReference type="ChEBI" id="CHEBI:60344"/>
        <label>4</label>
        <note>axial binding residue</note>
    </ligand>
    <ligandPart>
        <name>Fe</name>
        <dbReference type="ChEBI" id="CHEBI:18248"/>
    </ligandPart>
</feature>
<feature type="binding site" evidence="10 11">
    <location>
        <position position="293"/>
    </location>
    <ligand>
        <name>heme b</name>
        <dbReference type="ChEBI" id="CHEBI:60344"/>
        <label>10</label>
        <note>covalent</note>
    </ligand>
</feature>
<feature type="binding site" evidence="10 11">
    <location>
        <position position="92"/>
    </location>
    <ligand>
        <name>heme b</name>
        <dbReference type="ChEBI" id="CHEBI:60344"/>
        <label>2</label>
    </ligand>
</feature>
<feature type="binding site" evidence="13 14">
    <location>
        <position position="296"/>
    </location>
    <ligand>
        <name>heme b</name>
        <dbReference type="ChEBI" id="CHEBI:60344"/>
        <label>11</label>
        <note>covalent</note>
    </ligand>
</feature>
<feature type="binding site" evidence="10 11">
    <location>
        <position position="229"/>
    </location>
    <ligand>
        <name>heme b</name>
        <dbReference type="ChEBI" id="CHEBI:60344"/>
        <label>8</label>
        <note>axial binding residue</note>
    </ligand>
    <ligandPart>
        <name>Fe</name>
        <dbReference type="ChEBI" id="CHEBI:18248"/>
    </ligandPart>
</feature>
<evidence type="ECO:0000256" key="7">
    <source>
        <dbReference type="SAM" id="Phobius"/>
    </source>
</evidence>
<feature type="binding site" evidence="10 11">
    <location>
        <position position="93"/>
    </location>
    <ligand>
        <name>heme b</name>
        <dbReference type="ChEBI" id="CHEBI:60344"/>
        <label>2</label>
    </ligand>
</feature>
<dbReference type="AlphaFoldDB" id="A7NQE7"/>
<keyword evidence="9" id="KW-1185">Reference proteome</keyword>
<dbReference type="EMDB" id="EMD-35988"/>
<feature type="binding site" evidence="11">
    <location>
        <position position="181"/>
    </location>
    <ligand>
        <name>heme b</name>
        <dbReference type="ChEBI" id="CHEBI:60344"/>
        <label>4</label>
    </ligand>
</feature>
<feature type="binding site" evidence="13">
    <location>
        <position position="175"/>
    </location>
    <ligand>
        <name>heme b</name>
        <dbReference type="ChEBI" id="CHEBI:60344"/>
        <label>6</label>
        <note>axial binding residue</note>
    </ligand>
    <ligandPart>
        <name>Fe</name>
        <dbReference type="ChEBI" id="CHEBI:18248"/>
    </ligandPart>
</feature>
<feature type="binding site" evidence="12">
    <location>
        <position position="181"/>
    </location>
    <ligand>
        <name>heme c</name>
        <dbReference type="ChEBI" id="CHEBI:61717"/>
        <label>2</label>
    </ligand>
</feature>
<name>A7NQE7_ROSCS</name>
<keyword evidence="7" id="KW-0812">Transmembrane</keyword>
<feature type="binding site" evidence="10 13">
    <location>
        <position position="106"/>
    </location>
    <ligand>
        <name>heme b</name>
        <dbReference type="ChEBI" id="CHEBI:60344"/>
        <label>1</label>
        <note>axial binding residue</note>
    </ligand>
    <ligandPart>
        <name>Fe</name>
        <dbReference type="ChEBI" id="CHEBI:18248"/>
    </ligandPart>
</feature>
<dbReference type="Gene3D" id="1.10.468.10">
    <property type="entry name" value="Photosynthetic Reaction Center, subunit C, domain 2"/>
    <property type="match status" value="2"/>
</dbReference>
<dbReference type="PDB" id="8J5P">
    <property type="method" value="EM"/>
    <property type="resolution" value="3.10 A"/>
    <property type="chains" value="C=1-320"/>
</dbReference>
<feature type="binding site" evidence="10 11">
    <location>
        <position position="209"/>
    </location>
    <ligand>
        <name>heme b</name>
        <dbReference type="ChEBI" id="CHEBI:60344"/>
        <label>8</label>
    </ligand>
</feature>
<evidence type="ECO:0007829" key="11">
    <source>
        <dbReference type="PDB" id="8HJV"/>
    </source>
</evidence>
<feature type="binding site" evidence="13">
    <location>
        <position position="229"/>
    </location>
    <ligand>
        <name>heme b</name>
        <dbReference type="ChEBI" id="CHEBI:60344"/>
        <label>7</label>
        <note>axial binding residue</note>
    </ligand>
    <ligandPart>
        <name>Fe</name>
        <dbReference type="ChEBI" id="CHEBI:18248"/>
    </ligandPart>
</feature>
<feature type="binding site" evidence="12">
    <location>
        <position position="90"/>
    </location>
    <ligand>
        <name>heme c</name>
        <dbReference type="ChEBI" id="CHEBI:61717"/>
        <label>1</label>
    </ligand>
</feature>
<feature type="binding site" evidence="12">
    <location>
        <position position="211"/>
    </location>
    <ligand>
        <name>heme c</name>
        <dbReference type="ChEBI" id="CHEBI:61717"/>
        <label>4</label>
    </ligand>
</feature>
<feature type="binding site" evidence="10 14">
    <location>
        <position position="229"/>
    </location>
    <ligand>
        <name>heme b</name>
        <dbReference type="ChEBI" id="CHEBI:60344"/>
        <label>9</label>
        <note>axial binding residue</note>
    </ligand>
    <ligandPart>
        <name>Fe</name>
        <dbReference type="ChEBI" id="CHEBI:18248"/>
    </ligandPart>
</feature>
<feature type="binding site" evidence="12">
    <location>
        <position position="106"/>
    </location>
    <ligand>
        <name>heme c</name>
        <dbReference type="ChEBI" id="CHEBI:61717"/>
        <label>1</label>
        <note>axial binding residue</note>
    </ligand>
    <ligandPart>
        <name>Fe</name>
        <dbReference type="ChEBI" id="CHEBI:18248"/>
    </ligandPart>
</feature>
<evidence type="ECO:0007829" key="14">
    <source>
        <dbReference type="PDB" id="8J5P"/>
    </source>
</evidence>
<feature type="binding site" evidence="13">
    <location>
        <position position="289"/>
    </location>
    <ligand>
        <name>heme b</name>
        <dbReference type="ChEBI" id="CHEBI:60344"/>
        <label>6</label>
    </ligand>
</feature>
<feature type="binding site" evidence="12">
    <location>
        <position position="209"/>
    </location>
    <ligand>
        <name>heme c</name>
        <dbReference type="ChEBI" id="CHEBI:61717"/>
        <label>4</label>
    </ligand>
</feature>
<feature type="binding site" evidence="10 11">
    <location>
        <position position="138"/>
    </location>
    <ligand>
        <name>heme b</name>
        <dbReference type="ChEBI" id="CHEBI:60344"/>
        <label>4</label>
    </ligand>
</feature>
<keyword evidence="2" id="KW-0602">Photosynthesis</keyword>
<dbReference type="PDB" id="8HJV">
    <property type="method" value="EM"/>
    <property type="resolution" value="3.10 A"/>
    <property type="chains" value="C=1-320"/>
</dbReference>
<feature type="binding site" evidence="10 13">
    <location>
        <position position="89"/>
    </location>
    <ligand>
        <name>heme b</name>
        <dbReference type="ChEBI" id="CHEBI:60344"/>
        <label>1</label>
    </ligand>
</feature>
<feature type="binding site" evidence="12">
    <location>
        <position position="190"/>
    </location>
    <ligand>
        <name>Ca(2+)</name>
        <dbReference type="ChEBI" id="CHEBI:29108"/>
    </ligand>
</feature>
<feature type="binding site" evidence="13 14">
    <location>
        <position position="297"/>
    </location>
    <ligand>
        <name>heme b</name>
        <dbReference type="ChEBI" id="CHEBI:60344"/>
        <label>11</label>
        <note>axial binding residue</note>
    </ligand>
    <ligandPart>
        <name>Fe</name>
        <dbReference type="ChEBI" id="CHEBI:18248"/>
    </ligandPart>
</feature>
<feature type="binding site" evidence="10">
    <location>
        <position position="211"/>
    </location>
    <ligand>
        <name>heme b</name>
        <dbReference type="ChEBI" id="CHEBI:60344"/>
        <label>9</label>
    </ligand>
</feature>
<feature type="binding site" evidence="14">
    <location>
        <position position="243"/>
    </location>
    <ligand>
        <name>heme b</name>
        <dbReference type="ChEBI" id="CHEBI:60344"/>
        <label>9</label>
        <note>covalent</note>
    </ligand>
</feature>
<feature type="binding site" evidence="10 11">
    <location>
        <position position="118"/>
    </location>
    <ligand>
        <name>heme b</name>
        <dbReference type="ChEBI" id="CHEBI:60344"/>
        <label>2</label>
        <note>covalent</note>
    </ligand>
</feature>
<feature type="binding site" evidence="10 14">
    <location>
        <position position="240"/>
    </location>
    <ligand>
        <name>heme b</name>
        <dbReference type="ChEBI" id="CHEBI:60344"/>
        <label>9</label>
        <note>covalent</note>
    </ligand>
</feature>
<dbReference type="CDD" id="cd09224">
    <property type="entry name" value="CytoC_RC"/>
    <property type="match status" value="1"/>
</dbReference>
<feature type="binding site" evidence="12">
    <location>
        <position position="297"/>
    </location>
    <ligand>
        <name>heme c</name>
        <dbReference type="ChEBI" id="CHEBI:61717"/>
        <label>3</label>
        <note>axial binding residue</note>
    </ligand>
    <ligandPart>
        <name>Fe</name>
        <dbReference type="ChEBI" id="CHEBI:18248"/>
    </ligandPart>
</feature>
<feature type="binding site" evidence="13">
    <location>
        <position position="181"/>
    </location>
    <ligand>
        <name>heme b</name>
        <dbReference type="ChEBI" id="CHEBI:60344"/>
        <label>6</label>
    </ligand>
</feature>
<feature type="binding site" evidence="10 13">
    <location>
        <position position="121"/>
    </location>
    <ligand>
        <name>heme b</name>
        <dbReference type="ChEBI" id="CHEBI:60344"/>
        <label>1</label>
        <note>covalent</note>
    </ligand>
</feature>
<feature type="binding site" evidence="12">
    <location>
        <position position="174"/>
    </location>
    <ligand>
        <name>heme c</name>
        <dbReference type="ChEBI" id="CHEBI:61717"/>
        <label>2</label>
        <note>covalent</note>
    </ligand>
</feature>
<feature type="binding site" evidence="12">
    <location>
        <position position="93"/>
    </location>
    <ligand>
        <name>heme c</name>
        <dbReference type="ChEBI" id="CHEBI:61717"/>
        <label>1</label>
    </ligand>
</feature>
<feature type="binding site" evidence="10 11">
    <location>
        <position position="121"/>
    </location>
    <ligand>
        <name>heme b</name>
        <dbReference type="ChEBI" id="CHEBI:60344"/>
        <label>2</label>
        <note>covalent</note>
    </ligand>
</feature>
<feature type="binding site" evidence="12">
    <location>
        <position position="122"/>
    </location>
    <ligand>
        <name>heme c</name>
        <dbReference type="ChEBI" id="CHEBI:61717"/>
        <label>1</label>
        <note>axial binding residue</note>
    </ligand>
    <ligandPart>
        <name>Fe</name>
        <dbReference type="ChEBI" id="CHEBI:18248"/>
    </ligandPart>
</feature>
<dbReference type="Pfam" id="PF02276">
    <property type="entry name" value="CytoC_RC"/>
    <property type="match status" value="2"/>
</dbReference>
<organism evidence="8 9">
    <name type="scientific">Roseiflexus castenholzii (strain DSM 13941 / HLO8)</name>
    <dbReference type="NCBI Taxonomy" id="383372"/>
    <lineage>
        <taxon>Bacteria</taxon>
        <taxon>Bacillati</taxon>
        <taxon>Chloroflexota</taxon>
        <taxon>Chloroflexia</taxon>
        <taxon>Chloroflexales</taxon>
        <taxon>Roseiflexineae</taxon>
        <taxon>Roseiflexaceae</taxon>
        <taxon>Roseiflexus</taxon>
    </lineage>
</organism>
<feature type="binding site" evidence="12">
    <location>
        <position position="240"/>
    </location>
    <ligand>
        <name>heme c</name>
        <dbReference type="ChEBI" id="CHEBI:61717"/>
        <label>4</label>
        <note>covalent</note>
    </ligand>
</feature>
<feature type="binding site" evidence="10 11">
    <location>
        <position position="256"/>
    </location>
    <ligand>
        <name>heme b</name>
        <dbReference type="ChEBI" id="CHEBI:60344"/>
        <label>10</label>
    </ligand>
</feature>
<keyword evidence="3 10" id="KW-0349">Heme</keyword>
<dbReference type="GO" id="GO:0020037">
    <property type="term" value="F:heme binding"/>
    <property type="evidence" value="ECO:0007669"/>
    <property type="project" value="InterPro"/>
</dbReference>
<feature type="binding site" evidence="10">
    <location>
        <position position="259"/>
    </location>
    <ligand>
        <name>heme b</name>
        <dbReference type="ChEBI" id="CHEBI:60344"/>
        <label>10</label>
    </ligand>
</feature>
<feature type="binding site" evidence="12">
    <location>
        <position position="92"/>
    </location>
    <ligand>
        <name>heme c</name>
        <dbReference type="ChEBI" id="CHEBI:61717"/>
        <label>1</label>
    </ligand>
</feature>
<feature type="binding site" evidence="14">
    <location>
        <position position="106"/>
    </location>
    <ligand>
        <name>heme b</name>
        <dbReference type="ChEBI" id="CHEBI:60344"/>
        <label>3</label>
        <note>axial binding residue</note>
    </ligand>
    <ligandPart>
        <name>Fe</name>
        <dbReference type="ChEBI" id="CHEBI:18248"/>
    </ligandPart>
</feature>
<feature type="binding site" evidence="10 14">
    <location>
        <position position="208"/>
    </location>
    <ligand>
        <name>heme b</name>
        <dbReference type="ChEBI" id="CHEBI:60344"/>
        <label>9</label>
    </ligand>
</feature>
<dbReference type="eggNOG" id="ENOG502Z7SF">
    <property type="taxonomic scope" value="Bacteria"/>
</dbReference>
<feature type="binding site" evidence="12">
    <location>
        <position position="296"/>
    </location>
    <ligand>
        <name>heme c</name>
        <dbReference type="ChEBI" id="CHEBI:61717"/>
        <label>3</label>
        <note>covalent</note>
    </ligand>
</feature>
<feature type="binding site" evidence="13 14">
    <location>
        <position position="293"/>
    </location>
    <ligand>
        <name>heme b</name>
        <dbReference type="ChEBI" id="CHEBI:60344"/>
        <label>11</label>
        <note>covalent</note>
    </ligand>
</feature>
<feature type="binding site" evidence="12">
    <location>
        <position position="208"/>
    </location>
    <ligand>
        <name>heme c</name>
        <dbReference type="ChEBI" id="CHEBI:61717"/>
        <label>4</label>
    </ligand>
</feature>
<dbReference type="GO" id="GO:0005506">
    <property type="term" value="F:iron ion binding"/>
    <property type="evidence" value="ECO:0007669"/>
    <property type="project" value="InterPro"/>
</dbReference>
<feature type="binding site" evidence="10 11">
    <location>
        <position position="171"/>
    </location>
    <ligand>
        <name>heme b</name>
        <dbReference type="ChEBI" id="CHEBI:60344"/>
        <label>4</label>
        <note>covalent</note>
    </ligand>
</feature>
<feature type="binding site" evidence="12">
    <location>
        <position position="175"/>
    </location>
    <ligand>
        <name>heme c</name>
        <dbReference type="ChEBI" id="CHEBI:61717"/>
        <label>2</label>
        <note>axial binding residue</note>
    </ligand>
    <ligandPart>
        <name>Fe</name>
        <dbReference type="ChEBI" id="CHEBI:18248"/>
    </ligandPart>
</feature>
<feature type="binding site" evidence="14">
    <location>
        <position position="93"/>
    </location>
    <ligand>
        <name>heme b</name>
        <dbReference type="ChEBI" id="CHEBI:60344"/>
        <label>3</label>
    </ligand>
</feature>
<feature type="binding site" evidence="10 11">
    <location>
        <position position="122"/>
    </location>
    <ligand>
        <name>heme b</name>
        <dbReference type="ChEBI" id="CHEBI:60344"/>
        <label>2</label>
        <note>axial binding residue</note>
    </ligand>
    <ligandPart>
        <name>Fe</name>
        <dbReference type="ChEBI" id="CHEBI:18248"/>
    </ligandPart>
</feature>
<feature type="binding site" evidence="10 11">
    <location>
        <position position="143"/>
    </location>
    <ligand>
        <name>heme b</name>
        <dbReference type="ChEBI" id="CHEBI:60344"/>
        <label>2</label>
    </ligand>
</feature>
<feature type="binding site" evidence="10 13">
    <location>
        <position position="143"/>
    </location>
    <ligand>
        <name>heme b</name>
        <dbReference type="ChEBI" id="CHEBI:60344"/>
        <label>1</label>
    </ligand>
</feature>
<feature type="binding site" evidence="10">
    <location>
        <position position="81"/>
    </location>
    <ligand>
        <name>heme b</name>
        <dbReference type="ChEBI" id="CHEBI:60344"/>
        <label>2</label>
    </ligand>
</feature>
<feature type="binding site" evidence="12">
    <location>
        <position position="94"/>
    </location>
    <ligand>
        <name>heme c</name>
        <dbReference type="ChEBI" id="CHEBI:61717"/>
        <label>1</label>
    </ligand>
</feature>
<dbReference type="EMDB" id="EMD-35989"/>
<dbReference type="SMR" id="A7NQE7"/>
<feature type="binding site" evidence="14">
    <location>
        <position position="118"/>
    </location>
    <ligand>
        <name>heme b</name>
        <dbReference type="ChEBI" id="CHEBI:60344"/>
        <label>3</label>
        <note>covalent</note>
    </ligand>
</feature>
<feature type="binding site" evidence="10">
    <location>
        <position position="208"/>
    </location>
    <ligand>
        <name>heme b</name>
        <dbReference type="ChEBI" id="CHEBI:60344"/>
        <label>8</label>
    </ligand>
</feature>
<feature type="binding site" evidence="10">
    <location>
        <position position="89"/>
    </location>
    <ligand>
        <name>heme b</name>
        <dbReference type="ChEBI" id="CHEBI:60344"/>
        <label>2</label>
    </ligand>
</feature>
<feature type="binding site" evidence="13">
    <location>
        <position position="209"/>
    </location>
    <ligand>
        <name>heme b</name>
        <dbReference type="ChEBI" id="CHEBI:60344"/>
        <label>7</label>
    </ligand>
</feature>
<reference evidence="10 11" key="2">
    <citation type="journal article" date="2023" name="Elife">
        <title>Carotenoid assembly regulates quinone diffusion and the &lt;i&gt;Roseiflexus castenholzii&lt;/i&gt; reaction center-light harvesting complex architecture.</title>
        <authorList>
            <person name="Xin J."/>
            <person name="Shi Y."/>
            <person name="Zhang X."/>
            <person name="Yuan X."/>
            <person name="Xin Y."/>
            <person name="He H."/>
            <person name="Shen J."/>
            <person name="Blankenship R.E."/>
            <person name="Xu X."/>
        </authorList>
    </citation>
    <scope>STRUCTURE BY ELECTRON MICROSCOPY (2.80 ANGSTROMS) IN COMPLEX WITH HEME B</scope>
</reference>
<feature type="binding site" evidence="14">
    <location>
        <position position="121"/>
    </location>
    <ligand>
        <name>heme b</name>
        <dbReference type="ChEBI" id="CHEBI:60344"/>
        <label>3</label>
        <note>covalent</note>
    </ligand>
</feature>
<feature type="binding site" evidence="14">
    <location>
        <position position="92"/>
    </location>
    <ligand>
        <name>heme b</name>
        <dbReference type="ChEBI" id="CHEBI:60344"/>
        <label>3</label>
    </ligand>
</feature>
<dbReference type="InterPro" id="IPR003158">
    <property type="entry name" value="Photosyn_RC_cyt_c-su"/>
</dbReference>
<feature type="binding site" evidence="12">
    <location>
        <position position="120"/>
    </location>
    <ligand>
        <name>heme c</name>
        <dbReference type="ChEBI" id="CHEBI:61717"/>
        <label>2</label>
    </ligand>
</feature>
<feature type="binding site" evidence="13">
    <location>
        <position position="244"/>
    </location>
    <ligand>
        <name>heme b</name>
        <dbReference type="ChEBI" id="CHEBI:60344"/>
        <label>7</label>
        <note>axial binding residue</note>
    </ligand>
    <ligandPart>
        <name>Fe</name>
        <dbReference type="ChEBI" id="CHEBI:18248"/>
    </ligandPart>
</feature>
<dbReference type="GO" id="GO:0030077">
    <property type="term" value="C:plasma membrane light-harvesting complex"/>
    <property type="evidence" value="ECO:0007669"/>
    <property type="project" value="InterPro"/>
</dbReference>
<feature type="binding site" evidence="14">
    <location>
        <position position="174"/>
    </location>
    <ligand>
        <name>heme b</name>
        <dbReference type="ChEBI" id="CHEBI:60344"/>
        <label>5</label>
        <note>covalent</note>
    </ligand>
</feature>
<feature type="binding site" evidence="14">
    <location>
        <position position="94"/>
    </location>
    <ligand>
        <name>heme b</name>
        <dbReference type="ChEBI" id="CHEBI:60344"/>
        <label>3</label>
    </ligand>
</feature>
<proteinExistence type="evidence at protein level"/>
<evidence type="ECO:0007829" key="12">
    <source>
        <dbReference type="PDB" id="8IUN"/>
    </source>
</evidence>
<evidence type="ECO:0007829" key="10">
    <source>
        <dbReference type="PDB" id="8HJU"/>
    </source>
</evidence>
<feature type="binding site" evidence="14">
    <location>
        <position position="175"/>
    </location>
    <ligand>
        <name>heme b</name>
        <dbReference type="ChEBI" id="CHEBI:60344"/>
        <label>5</label>
        <note>axial binding residue</note>
    </ligand>
    <ligandPart>
        <name>Fe</name>
        <dbReference type="ChEBI" id="CHEBI:18248"/>
    </ligandPart>
</feature>
<keyword evidence="10 11" id="KW-0002">3D-structure</keyword>
<gene>
    <name evidence="8" type="ordered locus">Rcas_3753</name>
</gene>
<feature type="binding site" evidence="12">
    <location>
        <position position="89"/>
    </location>
    <ligand>
        <name>heme c</name>
        <dbReference type="ChEBI" id="CHEBI:61717"/>
        <label>1</label>
    </ligand>
</feature>
<feature type="binding site" evidence="13">
    <location>
        <position position="171"/>
    </location>
    <ligand>
        <name>heme b</name>
        <dbReference type="ChEBI" id="CHEBI:60344"/>
        <label>6</label>
        <note>covalent</note>
    </ligand>
</feature>
<feature type="binding site" evidence="10">
    <location>
        <position position="240"/>
    </location>
    <ligand>
        <name>heme b</name>
        <dbReference type="ChEBI" id="CHEBI:60344"/>
        <label>8</label>
        <note>covalent</note>
    </ligand>
</feature>
<feature type="binding site" evidence="12">
    <location>
        <position position="118"/>
    </location>
    <ligand>
        <name>heme c</name>
        <dbReference type="ChEBI" id="CHEBI:61717"/>
        <label>1</label>
        <note>covalent</note>
    </ligand>
</feature>
<keyword evidence="1" id="KW-0813">Transport</keyword>
<feature type="binding site" evidence="13">
    <location>
        <position position="212"/>
    </location>
    <ligand>
        <name>heme b</name>
        <dbReference type="ChEBI" id="CHEBI:60344"/>
        <label>7</label>
    </ligand>
</feature>
<evidence type="ECO:0000256" key="1">
    <source>
        <dbReference type="ARBA" id="ARBA00022448"/>
    </source>
</evidence>
<protein>
    <submittedName>
        <fullName evidence="8">Uncharacterized protein</fullName>
    </submittedName>
</protein>
<evidence type="ECO:0000256" key="2">
    <source>
        <dbReference type="ARBA" id="ARBA00022531"/>
    </source>
</evidence>
<feature type="binding site" evidence="10 13">
    <location>
        <position position="93"/>
    </location>
    <ligand>
        <name>heme b</name>
        <dbReference type="ChEBI" id="CHEBI:60344"/>
        <label>1</label>
    </ligand>
</feature>
<dbReference type="RefSeq" id="WP_012122216.1">
    <property type="nucleotide sequence ID" value="NC_009767.1"/>
</dbReference>
<feature type="binding site" evidence="13">
    <location>
        <position position="240"/>
    </location>
    <ligand>
        <name>heme b</name>
        <dbReference type="ChEBI" id="CHEBI:60344"/>
        <label>7</label>
        <note>covalent</note>
    </ligand>
</feature>
<feature type="binding site" evidence="10 11">
    <location>
        <position position="211"/>
    </location>
    <ligand>
        <name>heme b</name>
        <dbReference type="ChEBI" id="CHEBI:60344"/>
        <label>8</label>
    </ligand>
</feature>
<feature type="binding site" evidence="13">
    <location>
        <position position="243"/>
    </location>
    <ligand>
        <name>heme b</name>
        <dbReference type="ChEBI" id="CHEBI:60344"/>
        <label>7</label>
        <note>covalent</note>
    </ligand>
</feature>
<feature type="binding site" evidence="14">
    <location>
        <position position="145"/>
    </location>
    <ligand>
        <name>heme b</name>
        <dbReference type="ChEBI" id="CHEBI:60344"/>
        <label>5</label>
        <note>axial binding residue</note>
    </ligand>
    <ligandPart>
        <name>Fe</name>
        <dbReference type="ChEBI" id="CHEBI:18248"/>
    </ligandPart>
</feature>
<feature type="binding site" evidence="10 11">
    <location>
        <position position="263"/>
    </location>
    <ligand>
        <name>heme b</name>
        <dbReference type="ChEBI" id="CHEBI:60344"/>
        <label>10</label>
        <note>axial binding residue</note>
    </ligand>
    <ligandPart>
        <name>Fe</name>
        <dbReference type="ChEBI" id="CHEBI:18248"/>
    </ligandPart>
</feature>
<evidence type="ECO:0007829" key="13">
    <source>
        <dbReference type="PDB" id="8J5O"/>
    </source>
</evidence>
<feature type="binding site" evidence="12">
    <location>
        <position position="193"/>
    </location>
    <ligand>
        <name>Ca(2+)</name>
        <dbReference type="ChEBI" id="CHEBI:29108"/>
    </ligand>
</feature>
<feature type="binding site" evidence="12">
    <location>
        <position position="171"/>
    </location>
    <ligand>
        <name>heme c</name>
        <dbReference type="ChEBI" id="CHEBI:61717"/>
        <label>2</label>
        <note>covalent</note>
    </ligand>
</feature>
<keyword evidence="6 10" id="KW-0408">Iron</keyword>
<feature type="binding site" evidence="10 11">
    <location>
        <position position="212"/>
    </location>
    <ligand>
        <name>heme b</name>
        <dbReference type="ChEBI" id="CHEBI:60344"/>
        <label>8</label>
    </ligand>
</feature>
<dbReference type="EMBL" id="CP000804">
    <property type="protein sequence ID" value="ABU59793.1"/>
    <property type="molecule type" value="Genomic_DNA"/>
</dbReference>
<feature type="binding site" evidence="12">
    <location>
        <position position="121"/>
    </location>
    <ligand>
        <name>heme c</name>
        <dbReference type="ChEBI" id="CHEBI:61717"/>
        <label>1</label>
        <note>covalent</note>
    </ligand>
</feature>
<dbReference type="EMDB" id="EMD-34839"/>
<feature type="binding site" evidence="12">
    <location>
        <position position="182"/>
    </location>
    <ligand>
        <name>heme c</name>
        <dbReference type="ChEBI" id="CHEBI:61717"/>
        <label>2</label>
    </ligand>
</feature>
<keyword evidence="4 10" id="KW-0479">Metal-binding</keyword>
<dbReference type="PDB" id="8J5O">
    <property type="method" value="EM"/>
    <property type="resolution" value="2.90 A"/>
    <property type="chains" value="C=1-320"/>
</dbReference>
<feature type="binding site" evidence="10 11">
    <location>
        <position position="297"/>
    </location>
    <ligand>
        <name>heme b</name>
        <dbReference type="ChEBI" id="CHEBI:60344"/>
        <label>10</label>
        <note>axial binding residue</note>
    </ligand>
    <ligandPart>
        <name>Fe</name>
        <dbReference type="ChEBI" id="CHEBI:18248"/>
    </ligandPart>
</feature>
<feature type="binding site" evidence="10 11">
    <location>
        <position position="106"/>
    </location>
    <ligand>
        <name>heme b</name>
        <dbReference type="ChEBI" id="CHEBI:60344"/>
        <label>2</label>
        <note>axial binding residue</note>
    </ligand>
    <ligandPart>
        <name>Fe</name>
        <dbReference type="ChEBI" id="CHEBI:18248"/>
    </ligandPart>
</feature>
<feature type="binding site" evidence="13 14">
    <location>
        <position position="263"/>
    </location>
    <ligand>
        <name>heme b</name>
        <dbReference type="ChEBI" id="CHEBI:60344"/>
        <label>11</label>
        <note>axial binding residue</note>
    </ligand>
    <ligandPart>
        <name>Fe</name>
        <dbReference type="ChEBI" id="CHEBI:18248"/>
    </ligandPart>
</feature>
<feature type="binding site" evidence="10 11">
    <location>
        <position position="244"/>
    </location>
    <ligand>
        <name>heme b</name>
        <dbReference type="ChEBI" id="CHEBI:60344"/>
        <label>8</label>
        <note>axial binding residue</note>
    </ligand>
    <ligandPart>
        <name>Fe</name>
        <dbReference type="ChEBI" id="CHEBI:18248"/>
    </ligandPart>
</feature>
<evidence type="ECO:0000256" key="6">
    <source>
        <dbReference type="ARBA" id="ARBA00023004"/>
    </source>
</evidence>